<protein>
    <submittedName>
        <fullName evidence="4">Uncharacterized protein</fullName>
    </submittedName>
</protein>
<evidence type="ECO:0000313" key="4">
    <source>
        <dbReference type="EMBL" id="MDK4306654.1"/>
    </source>
</evidence>
<keyword evidence="2" id="KW-0472">Membrane</keyword>
<comment type="caution">
    <text evidence="4">The sequence shown here is derived from an EMBL/GenBank/DDBJ whole genome shotgun (WGS) entry which is preliminary data.</text>
</comment>
<evidence type="ECO:0000256" key="1">
    <source>
        <dbReference type="SAM" id="MobiDB-lite"/>
    </source>
</evidence>
<gene>
    <name evidence="3" type="ORF">QPX23_04280</name>
    <name evidence="4" type="ORF">QPX42_03690</name>
</gene>
<evidence type="ECO:0000313" key="6">
    <source>
        <dbReference type="Proteomes" id="UP001239759"/>
    </source>
</evidence>
<keyword evidence="2" id="KW-0812">Transmembrane</keyword>
<evidence type="ECO:0000313" key="5">
    <source>
        <dbReference type="Proteomes" id="UP001224412"/>
    </source>
</evidence>
<reference evidence="4 6" key="1">
    <citation type="submission" date="2023-05" db="EMBL/GenBank/DDBJ databases">
        <title>Metabolic capabilities are highly conserved among human nasal-associated Corynebacterium species in pangenomic analyses.</title>
        <authorList>
            <person name="Tran T.H."/>
            <person name="Roberts A.Q."/>
            <person name="Escapa I.F."/>
            <person name="Gao W."/>
            <person name="Conlan S."/>
            <person name="Kong H."/>
            <person name="Segre J.A."/>
            <person name="Kelly M.S."/>
            <person name="Lemon K.P."/>
        </authorList>
    </citation>
    <scope>NUCLEOTIDE SEQUENCE</scope>
    <source>
        <strain evidence="4">KPL2773</strain>
        <strain evidence="3 6">KPL3772</strain>
    </source>
</reference>
<dbReference type="Proteomes" id="UP001239759">
    <property type="component" value="Unassembled WGS sequence"/>
</dbReference>
<dbReference type="AlphaFoldDB" id="A0AAP4BP37"/>
<accession>A0AAP4BP37</accession>
<keyword evidence="6" id="KW-1185">Reference proteome</keyword>
<evidence type="ECO:0000313" key="3">
    <source>
        <dbReference type="EMBL" id="MDK4289948.1"/>
    </source>
</evidence>
<feature type="transmembrane region" description="Helical" evidence="2">
    <location>
        <begin position="36"/>
        <end position="61"/>
    </location>
</feature>
<sequence>MSFKEHTKKNWLITFFAAIFAASVVVMIFFDEPRNTVVISLAFVAFAVLSFLLILVIWLWLSNRKQRVQGDGTQSNSQSKQDKSPAS</sequence>
<keyword evidence="2" id="KW-1133">Transmembrane helix</keyword>
<name>A0AAP4BP37_9CORY</name>
<evidence type="ECO:0000256" key="2">
    <source>
        <dbReference type="SAM" id="Phobius"/>
    </source>
</evidence>
<feature type="transmembrane region" description="Helical" evidence="2">
    <location>
        <begin position="12"/>
        <end position="30"/>
    </location>
</feature>
<dbReference type="EMBL" id="JASNUQ010000005">
    <property type="protein sequence ID" value="MDK4289948.1"/>
    <property type="molecule type" value="Genomic_DNA"/>
</dbReference>
<organism evidence="4 5">
    <name type="scientific">Corynebacterium pseudodiphtheriticum</name>
    <dbReference type="NCBI Taxonomy" id="37637"/>
    <lineage>
        <taxon>Bacteria</taxon>
        <taxon>Bacillati</taxon>
        <taxon>Actinomycetota</taxon>
        <taxon>Actinomycetes</taxon>
        <taxon>Mycobacteriales</taxon>
        <taxon>Corynebacteriaceae</taxon>
        <taxon>Corynebacterium</taxon>
    </lineage>
</organism>
<dbReference type="RefSeq" id="WP_126849921.1">
    <property type="nucleotide sequence ID" value="NZ_CP100362.1"/>
</dbReference>
<dbReference type="Proteomes" id="UP001224412">
    <property type="component" value="Unassembled WGS sequence"/>
</dbReference>
<proteinExistence type="predicted"/>
<dbReference type="EMBL" id="JASNVH010000004">
    <property type="protein sequence ID" value="MDK4306654.1"/>
    <property type="molecule type" value="Genomic_DNA"/>
</dbReference>
<feature type="region of interest" description="Disordered" evidence="1">
    <location>
        <begin position="68"/>
        <end position="87"/>
    </location>
</feature>